<keyword evidence="2" id="KW-1185">Reference proteome</keyword>
<dbReference type="Proteomes" id="UP000650833">
    <property type="component" value="Unassembled WGS sequence"/>
</dbReference>
<gene>
    <name evidence="1" type="ORF">INT46_001379</name>
</gene>
<protein>
    <recommendedName>
        <fullName evidence="3">P-loop containing nucleoside triphosphate hydrolase protein</fullName>
    </recommendedName>
</protein>
<name>A0A8H7UYL9_9FUNG</name>
<dbReference type="InterPro" id="IPR027417">
    <property type="entry name" value="P-loop_NTPase"/>
</dbReference>
<accession>A0A8H7UYL9</accession>
<reference evidence="1" key="1">
    <citation type="submission" date="2020-12" db="EMBL/GenBank/DDBJ databases">
        <title>Metabolic potential, ecology and presence of endohyphal bacteria is reflected in genomic diversity of Mucoromycotina.</title>
        <authorList>
            <person name="Muszewska A."/>
            <person name="Okrasinska A."/>
            <person name="Steczkiewicz K."/>
            <person name="Drgas O."/>
            <person name="Orlowska M."/>
            <person name="Perlinska-Lenart U."/>
            <person name="Aleksandrzak-Piekarczyk T."/>
            <person name="Szatraj K."/>
            <person name="Zielenkiewicz U."/>
            <person name="Pilsyk S."/>
            <person name="Malc E."/>
            <person name="Mieczkowski P."/>
            <person name="Kruszewska J.S."/>
            <person name="Biernat P."/>
            <person name="Pawlowska J."/>
        </authorList>
    </citation>
    <scope>NUCLEOTIDE SEQUENCE</scope>
    <source>
        <strain evidence="1">CBS 226.32</strain>
    </source>
</reference>
<proteinExistence type="predicted"/>
<evidence type="ECO:0000313" key="1">
    <source>
        <dbReference type="EMBL" id="KAG2200585.1"/>
    </source>
</evidence>
<dbReference type="PANTHER" id="PTHR36978:SF4">
    <property type="entry name" value="P-LOOP CONTAINING NUCLEOSIDE TRIPHOSPHATE HYDROLASE PROTEIN"/>
    <property type="match status" value="1"/>
</dbReference>
<evidence type="ECO:0000313" key="2">
    <source>
        <dbReference type="Proteomes" id="UP000650833"/>
    </source>
</evidence>
<dbReference type="Pfam" id="PF17784">
    <property type="entry name" value="Sulfotransfer_4"/>
    <property type="match status" value="1"/>
</dbReference>
<organism evidence="1 2">
    <name type="scientific">Mucor plumbeus</name>
    <dbReference type="NCBI Taxonomy" id="97098"/>
    <lineage>
        <taxon>Eukaryota</taxon>
        <taxon>Fungi</taxon>
        <taxon>Fungi incertae sedis</taxon>
        <taxon>Mucoromycota</taxon>
        <taxon>Mucoromycotina</taxon>
        <taxon>Mucoromycetes</taxon>
        <taxon>Mucorales</taxon>
        <taxon>Mucorineae</taxon>
        <taxon>Mucoraceae</taxon>
        <taxon>Mucor</taxon>
    </lineage>
</organism>
<evidence type="ECO:0008006" key="3">
    <source>
        <dbReference type="Google" id="ProtNLM"/>
    </source>
</evidence>
<comment type="caution">
    <text evidence="1">The sequence shown here is derived from an EMBL/GenBank/DDBJ whole genome shotgun (WGS) entry which is preliminary data.</text>
</comment>
<dbReference type="AlphaFoldDB" id="A0A8H7UYL9"/>
<dbReference type="SUPFAM" id="SSF52540">
    <property type="entry name" value="P-loop containing nucleoside triphosphate hydrolases"/>
    <property type="match status" value="1"/>
</dbReference>
<dbReference type="PANTHER" id="PTHR36978">
    <property type="entry name" value="P-LOOP CONTAINING NUCLEOTIDE TRIPHOSPHATE HYDROLASE"/>
    <property type="match status" value="1"/>
</dbReference>
<sequence length="228" mass="26092">MAPLQVIGAGYGRTGTDSLRAALNMLGYNTHHMKSFFENPKLNPDDFYEAYKHRDQADWDKLYEDYDAAVDWPTVSFYKELLIRYPGAKVLLTVRSAESWYKSVKNTIHKVSAISRKAPAGNPMNRLSKMTSTVCLDGILADEELFSDEEKVKQIFLDHIEDVKKNVPAEQLLIMELGEGWTRLCNFLGKEIPTEPYPSSNSTEEFTKVVEAFERDPNENPFNKKELK</sequence>
<dbReference type="OrthoDB" id="408152at2759"/>
<dbReference type="Gene3D" id="3.40.50.300">
    <property type="entry name" value="P-loop containing nucleotide triphosphate hydrolases"/>
    <property type="match status" value="1"/>
</dbReference>
<dbReference type="InterPro" id="IPR040632">
    <property type="entry name" value="Sulfotransfer_4"/>
</dbReference>
<dbReference type="EMBL" id="JAEPRC010000312">
    <property type="protein sequence ID" value="KAG2200585.1"/>
    <property type="molecule type" value="Genomic_DNA"/>
</dbReference>